<proteinExistence type="predicted"/>
<reference evidence="2" key="1">
    <citation type="submission" date="2017-01" db="EMBL/GenBank/DDBJ databases">
        <title>Genome sequence of Rouxiella sp. ERMR1:05.</title>
        <authorList>
            <person name="Kumar R."/>
            <person name="Singh D."/>
            <person name="Kumar S."/>
        </authorList>
    </citation>
    <scope>NUCLEOTIDE SEQUENCE [LARGE SCALE GENOMIC DNA]</scope>
    <source>
        <strain evidence="2">ERMR1:05</strain>
    </source>
</reference>
<dbReference type="EMBL" id="CP019062">
    <property type="protein sequence ID" value="AVF35558.1"/>
    <property type="molecule type" value="Genomic_DNA"/>
</dbReference>
<protein>
    <submittedName>
        <fullName evidence="1">Uncharacterized protein</fullName>
    </submittedName>
</protein>
<keyword evidence="2" id="KW-1185">Reference proteome</keyword>
<accession>A0A2L1URX2</accession>
<dbReference type="KEGG" id="rox:BV494_11740"/>
<name>A0A2L1URX2_9GAMM</name>
<organism evidence="1 2">
    <name type="scientific">Rahnella sikkimica</name>
    <dbReference type="NCBI Taxonomy" id="1805933"/>
    <lineage>
        <taxon>Bacteria</taxon>
        <taxon>Pseudomonadati</taxon>
        <taxon>Pseudomonadota</taxon>
        <taxon>Gammaproteobacteria</taxon>
        <taxon>Enterobacterales</taxon>
        <taxon>Yersiniaceae</taxon>
        <taxon>Rahnella</taxon>
    </lineage>
</organism>
<dbReference type="AlphaFoldDB" id="A0A2L1URX2"/>
<dbReference type="RefSeq" id="WP_104923046.1">
    <property type="nucleotide sequence ID" value="NZ_CP019062.1"/>
</dbReference>
<sequence length="117" mass="13559">MKKIIPYDINEKILSPQELQQIIQRTLSEIEAPLIGDLCYFSENAQYEPNSLQIVSITQIDKNYYSMTYRFRWSVFNGCLDINAEESMTQSVTFHVKPAGLEFDIIELNKGTTEDEL</sequence>
<evidence type="ECO:0000313" key="1">
    <source>
        <dbReference type="EMBL" id="AVF35558.1"/>
    </source>
</evidence>
<dbReference type="Proteomes" id="UP000239197">
    <property type="component" value="Chromosome"/>
</dbReference>
<dbReference type="OrthoDB" id="5889969at2"/>
<evidence type="ECO:0000313" key="2">
    <source>
        <dbReference type="Proteomes" id="UP000239197"/>
    </source>
</evidence>
<gene>
    <name evidence="1" type="ORF">BV494_11740</name>
</gene>